<feature type="transmembrane region" description="Helical" evidence="13">
    <location>
        <begin position="6"/>
        <end position="24"/>
    </location>
</feature>
<dbReference type="Proteomes" id="UP000266861">
    <property type="component" value="Unassembled WGS sequence"/>
</dbReference>
<organism evidence="14 15">
    <name type="scientific">Diversispora epigaea</name>
    <dbReference type="NCBI Taxonomy" id="1348612"/>
    <lineage>
        <taxon>Eukaryota</taxon>
        <taxon>Fungi</taxon>
        <taxon>Fungi incertae sedis</taxon>
        <taxon>Mucoromycota</taxon>
        <taxon>Glomeromycotina</taxon>
        <taxon>Glomeromycetes</taxon>
        <taxon>Diversisporales</taxon>
        <taxon>Diversisporaceae</taxon>
        <taxon>Diversispora</taxon>
    </lineage>
</organism>
<comment type="subcellular location">
    <subcellularLocation>
        <location evidence="2">Membrane</location>
    </subcellularLocation>
</comment>
<dbReference type="GO" id="GO:0004497">
    <property type="term" value="F:monooxygenase activity"/>
    <property type="evidence" value="ECO:0007669"/>
    <property type="project" value="UniProtKB-KW"/>
</dbReference>
<dbReference type="PRINTS" id="PR00465">
    <property type="entry name" value="EP450IV"/>
</dbReference>
<keyword evidence="10 13" id="KW-0472">Membrane</keyword>
<evidence type="ECO:0000256" key="8">
    <source>
        <dbReference type="ARBA" id="ARBA00023004"/>
    </source>
</evidence>
<dbReference type="InterPro" id="IPR002403">
    <property type="entry name" value="Cyt_P450_E_grp-IV"/>
</dbReference>
<dbReference type="GO" id="GO:0016705">
    <property type="term" value="F:oxidoreductase activity, acting on paired donors, with incorporation or reduction of molecular oxygen"/>
    <property type="evidence" value="ECO:0007669"/>
    <property type="project" value="InterPro"/>
</dbReference>
<evidence type="ECO:0000256" key="6">
    <source>
        <dbReference type="ARBA" id="ARBA00022723"/>
    </source>
</evidence>
<keyword evidence="7 13" id="KW-1133">Transmembrane helix</keyword>
<feature type="binding site" description="axial binding residue" evidence="11">
    <location>
        <position position="448"/>
    </location>
    <ligand>
        <name>heme</name>
        <dbReference type="ChEBI" id="CHEBI:30413"/>
    </ligand>
    <ligandPart>
        <name>Fe</name>
        <dbReference type="ChEBI" id="CHEBI:18248"/>
    </ligandPart>
</feature>
<evidence type="ECO:0000256" key="2">
    <source>
        <dbReference type="ARBA" id="ARBA00004370"/>
    </source>
</evidence>
<sequence length="502" mass="57723">MYFSFETIPAVVCVFIATYIIYWIKKPRISKNEPPMVPYKFPIIGHTLDYLFNAENFLAECRQKYGDPFNIYVFGQVITLAGSEAAHEVYKHIDTFNLLSATRDTFPLHRVLKSFGDPETMEQVVKTIREGITAKLPLYTGRIQKKLMFSINKEIGDCSNPKLIRTANGDFSSLIARPVADVLVGQEISNNEDVIKAFANFIRDFTSILAIPPILSFIHPKVHTQVITLPLRFGWNPIGKHVITLKKYLKPVLEKRLRDKEIFGDKYEPPLDIIEYLLNKPEYETKVITDDYLNNICEFLFIFIVTSIHTTSRHLTSALYDFAGRPELWDDIYEEQVRIDKECNGELSPQHIDKMVKLDSFVRESFRNFGTVVAVPHRCLDESYTFKNGKTIPKGRIVQTYLMDIHYNTTAYGPEPKSFLPYHGLKNNFSASKTDKNYFTFGSGKRACPGRFFAVHEIKMGMHKIILNYHIKTPSGKIEKKIRYGTIGMPPVAGLIFENRKK</sequence>
<evidence type="ECO:0008006" key="16">
    <source>
        <dbReference type="Google" id="ProtNLM"/>
    </source>
</evidence>
<dbReference type="SUPFAM" id="SSF48264">
    <property type="entry name" value="Cytochrome P450"/>
    <property type="match status" value="1"/>
</dbReference>
<accession>A0A397I4I7</accession>
<comment type="similarity">
    <text evidence="3 12">Belongs to the cytochrome P450 family.</text>
</comment>
<keyword evidence="8 11" id="KW-0408">Iron</keyword>
<dbReference type="GO" id="GO:0020037">
    <property type="term" value="F:heme binding"/>
    <property type="evidence" value="ECO:0007669"/>
    <property type="project" value="InterPro"/>
</dbReference>
<dbReference type="InterPro" id="IPR017972">
    <property type="entry name" value="Cyt_P450_CS"/>
</dbReference>
<dbReference type="GO" id="GO:0016020">
    <property type="term" value="C:membrane"/>
    <property type="evidence" value="ECO:0007669"/>
    <property type="project" value="UniProtKB-SubCell"/>
</dbReference>
<dbReference type="InterPro" id="IPR036396">
    <property type="entry name" value="Cyt_P450_sf"/>
</dbReference>
<evidence type="ECO:0000313" key="15">
    <source>
        <dbReference type="Proteomes" id="UP000266861"/>
    </source>
</evidence>
<comment type="caution">
    <text evidence="14">The sequence shown here is derived from an EMBL/GenBank/DDBJ whole genome shotgun (WGS) entry which is preliminary data.</text>
</comment>
<dbReference type="CDD" id="cd11041">
    <property type="entry name" value="CYP503A1-like"/>
    <property type="match status" value="1"/>
</dbReference>
<dbReference type="Pfam" id="PF00067">
    <property type="entry name" value="p450"/>
    <property type="match status" value="1"/>
</dbReference>
<dbReference type="PROSITE" id="PS00086">
    <property type="entry name" value="CYTOCHROME_P450"/>
    <property type="match status" value="1"/>
</dbReference>
<gene>
    <name evidence="14" type="ORF">Glove_275g82</name>
</gene>
<evidence type="ECO:0000256" key="10">
    <source>
        <dbReference type="ARBA" id="ARBA00023136"/>
    </source>
</evidence>
<keyword evidence="9 12" id="KW-0503">Monooxygenase</keyword>
<dbReference type="Gene3D" id="1.10.630.10">
    <property type="entry name" value="Cytochrome P450"/>
    <property type="match status" value="1"/>
</dbReference>
<evidence type="ECO:0000256" key="4">
    <source>
        <dbReference type="ARBA" id="ARBA00022617"/>
    </source>
</evidence>
<evidence type="ECO:0000256" key="1">
    <source>
        <dbReference type="ARBA" id="ARBA00001971"/>
    </source>
</evidence>
<evidence type="ECO:0000256" key="9">
    <source>
        <dbReference type="ARBA" id="ARBA00023033"/>
    </source>
</evidence>
<dbReference type="PANTHER" id="PTHR46206:SF5">
    <property type="entry name" value="P450, PUTATIVE (EUROFUNG)-RELATED"/>
    <property type="match status" value="1"/>
</dbReference>
<evidence type="ECO:0000256" key="5">
    <source>
        <dbReference type="ARBA" id="ARBA00022692"/>
    </source>
</evidence>
<keyword evidence="4 11" id="KW-0349">Heme</keyword>
<dbReference type="STRING" id="1348612.A0A397I4I7"/>
<keyword evidence="15" id="KW-1185">Reference proteome</keyword>
<name>A0A397I4I7_9GLOM</name>
<keyword evidence="5 13" id="KW-0812">Transmembrane</keyword>
<protein>
    <recommendedName>
        <fullName evidence="16">Cytochrome P450</fullName>
    </recommendedName>
</protein>
<evidence type="ECO:0000256" key="3">
    <source>
        <dbReference type="ARBA" id="ARBA00010617"/>
    </source>
</evidence>
<keyword evidence="12" id="KW-0560">Oxidoreductase</keyword>
<keyword evidence="6 11" id="KW-0479">Metal-binding</keyword>
<evidence type="ECO:0000256" key="12">
    <source>
        <dbReference type="RuleBase" id="RU000461"/>
    </source>
</evidence>
<comment type="cofactor">
    <cofactor evidence="1 11">
        <name>heme</name>
        <dbReference type="ChEBI" id="CHEBI:30413"/>
    </cofactor>
</comment>
<evidence type="ECO:0000256" key="11">
    <source>
        <dbReference type="PIRSR" id="PIRSR602403-1"/>
    </source>
</evidence>
<reference evidence="14 15" key="1">
    <citation type="submission" date="2018-08" db="EMBL/GenBank/DDBJ databases">
        <title>Genome and evolution of the arbuscular mycorrhizal fungus Diversispora epigaea (formerly Glomus versiforme) and its bacterial endosymbionts.</title>
        <authorList>
            <person name="Sun X."/>
            <person name="Fei Z."/>
            <person name="Harrison M."/>
        </authorList>
    </citation>
    <scope>NUCLEOTIDE SEQUENCE [LARGE SCALE GENOMIC DNA]</scope>
    <source>
        <strain evidence="14 15">IT104</strain>
    </source>
</reference>
<dbReference type="AlphaFoldDB" id="A0A397I4I7"/>
<evidence type="ECO:0000313" key="14">
    <source>
        <dbReference type="EMBL" id="RHZ70082.1"/>
    </source>
</evidence>
<dbReference type="OrthoDB" id="1844152at2759"/>
<dbReference type="GO" id="GO:0005506">
    <property type="term" value="F:iron ion binding"/>
    <property type="evidence" value="ECO:0007669"/>
    <property type="project" value="InterPro"/>
</dbReference>
<evidence type="ECO:0000256" key="13">
    <source>
        <dbReference type="SAM" id="Phobius"/>
    </source>
</evidence>
<dbReference type="InterPro" id="IPR001128">
    <property type="entry name" value="Cyt_P450"/>
</dbReference>
<evidence type="ECO:0000256" key="7">
    <source>
        <dbReference type="ARBA" id="ARBA00022989"/>
    </source>
</evidence>
<dbReference type="EMBL" id="PQFF01000252">
    <property type="protein sequence ID" value="RHZ70082.1"/>
    <property type="molecule type" value="Genomic_DNA"/>
</dbReference>
<dbReference type="PANTHER" id="PTHR46206">
    <property type="entry name" value="CYTOCHROME P450"/>
    <property type="match status" value="1"/>
</dbReference>
<proteinExistence type="inferred from homology"/>